<organism evidence="2 3">
    <name type="scientific">Herbiconiux oxytropis</name>
    <dbReference type="NCBI Taxonomy" id="2970915"/>
    <lineage>
        <taxon>Bacteria</taxon>
        <taxon>Bacillati</taxon>
        <taxon>Actinomycetota</taxon>
        <taxon>Actinomycetes</taxon>
        <taxon>Micrococcales</taxon>
        <taxon>Microbacteriaceae</taxon>
        <taxon>Herbiconiux</taxon>
    </lineage>
</organism>
<dbReference type="PANTHER" id="PTHR30032:SF4">
    <property type="entry name" value="AMIDASE ENHANCER"/>
    <property type="match status" value="1"/>
</dbReference>
<dbReference type="EMBL" id="JANLCK010000002">
    <property type="protein sequence ID" value="MCS5725383.1"/>
    <property type="molecule type" value="Genomic_DNA"/>
</dbReference>
<dbReference type="Gene3D" id="2.60.40.3440">
    <property type="match status" value="1"/>
</dbReference>
<dbReference type="GO" id="GO:0030288">
    <property type="term" value="C:outer membrane-bounded periplasmic space"/>
    <property type="evidence" value="ECO:0007669"/>
    <property type="project" value="TreeGrafter"/>
</dbReference>
<evidence type="ECO:0000313" key="3">
    <source>
        <dbReference type="Proteomes" id="UP001165587"/>
    </source>
</evidence>
<keyword evidence="3" id="KW-1185">Reference proteome</keyword>
<dbReference type="RefSeq" id="WP_259525855.1">
    <property type="nucleotide sequence ID" value="NZ_JANLCK010000002.1"/>
</dbReference>
<dbReference type="InterPro" id="IPR051922">
    <property type="entry name" value="Bact_Sporulation_Assoc"/>
</dbReference>
<evidence type="ECO:0000313" key="2">
    <source>
        <dbReference type="EMBL" id="MCS5725383.1"/>
    </source>
</evidence>
<keyword evidence="1" id="KW-0732">Signal</keyword>
<gene>
    <name evidence="2" type="ORF">N1028_05690</name>
</gene>
<dbReference type="PANTHER" id="PTHR30032">
    <property type="entry name" value="N-ACETYLMURAMOYL-L-ALANINE AMIDASE-RELATED"/>
    <property type="match status" value="1"/>
</dbReference>
<feature type="chain" id="PRO_5041283082" evidence="1">
    <location>
        <begin position="39"/>
        <end position="437"/>
    </location>
</feature>
<feature type="signal peptide" evidence="1">
    <location>
        <begin position="1"/>
        <end position="38"/>
    </location>
</feature>
<sequence length="437" mass="43604">MRRKSNGLPPGRLARAVAAAGSIALTAGAVLVPSAAQAAEPIATDDSYLISADTFFSTAVGAGLLANDLGIDLSALAVVQTGPAHGALSPIGAGGSFTYQPDAGFVGVDVFTYCLKLLPGTPCLGASATVTLQVDGVIERIGGADRYAVSAAVSAQKFPTGVDVAYVASGAVFPDALSASAAAGDGGGPVLLVTKDSVPGAVAAELERLDPKRIVVTGGTDTVSAVVQTALAAYSPVVARIGGADRYAVSAAISAGAFDPKRPVVYVASGGVFPDALSGSAAAGAKGGPVLLVRKDAIPGEVKSELDRLDPATIVVLGGTSTVAQSVEAELRSMAPTTRIEGADRYAVSASITATYFGSPDTRTVYVASGQVFPDALSGSAAAIRNGAPVLLVQKDGVPSLVALELDRLKPSRVVVLGGPDTVSEATYRELAERSRG</sequence>
<dbReference type="AlphaFoldDB" id="A0AA41XF94"/>
<accession>A0AA41XF94</accession>
<protein>
    <submittedName>
        <fullName evidence="2">Cell wall-binding repeat-containing protein</fullName>
    </submittedName>
</protein>
<evidence type="ECO:0000256" key="1">
    <source>
        <dbReference type="SAM" id="SignalP"/>
    </source>
</evidence>
<dbReference type="Proteomes" id="UP001165587">
    <property type="component" value="Unassembled WGS sequence"/>
</dbReference>
<name>A0AA41XF94_9MICO</name>
<dbReference type="InterPro" id="IPR007253">
    <property type="entry name" value="Cell_wall-bd_2"/>
</dbReference>
<dbReference type="Pfam" id="PF17963">
    <property type="entry name" value="Big_9"/>
    <property type="match status" value="1"/>
</dbReference>
<dbReference type="Pfam" id="PF04122">
    <property type="entry name" value="CW_binding_2"/>
    <property type="match status" value="3"/>
</dbReference>
<comment type="caution">
    <text evidence="2">The sequence shown here is derived from an EMBL/GenBank/DDBJ whole genome shotgun (WGS) entry which is preliminary data.</text>
</comment>
<reference evidence="2" key="1">
    <citation type="submission" date="2022-08" db="EMBL/GenBank/DDBJ databases">
        <authorList>
            <person name="Deng Y."/>
            <person name="Han X.-F."/>
            <person name="Zhang Y.-Q."/>
        </authorList>
    </citation>
    <scope>NUCLEOTIDE SEQUENCE</scope>
    <source>
        <strain evidence="2">CPCC 203407</strain>
    </source>
</reference>
<proteinExistence type="predicted"/>